<gene>
    <name evidence="1" type="ORF">ABT317_46085</name>
</gene>
<evidence type="ECO:0000313" key="2">
    <source>
        <dbReference type="Proteomes" id="UP001458415"/>
    </source>
</evidence>
<name>A0ABV1WIW8_9ACTN</name>
<feature type="non-terminal residue" evidence="1">
    <location>
        <position position="50"/>
    </location>
</feature>
<keyword evidence="2" id="KW-1185">Reference proteome</keyword>
<proteinExistence type="predicted"/>
<dbReference type="Gene3D" id="3.40.50.720">
    <property type="entry name" value="NAD(P)-binding Rossmann-like Domain"/>
    <property type="match status" value="1"/>
</dbReference>
<protein>
    <submittedName>
        <fullName evidence="1">Gfo/Idh/MocA family oxidoreductase</fullName>
    </submittedName>
</protein>
<dbReference type="SUPFAM" id="SSF51735">
    <property type="entry name" value="NAD(P)-binding Rossmann-fold domains"/>
    <property type="match status" value="1"/>
</dbReference>
<reference evidence="1 2" key="1">
    <citation type="submission" date="2024-06" db="EMBL/GenBank/DDBJ databases">
        <title>The Natural Products Discovery Center: Release of the First 8490 Sequenced Strains for Exploring Actinobacteria Biosynthetic Diversity.</title>
        <authorList>
            <person name="Kalkreuter E."/>
            <person name="Kautsar S.A."/>
            <person name="Yang D."/>
            <person name="Bader C.D."/>
            <person name="Teijaro C.N."/>
            <person name="Fluegel L."/>
            <person name="Davis C.M."/>
            <person name="Simpson J.R."/>
            <person name="Lauterbach L."/>
            <person name="Steele A.D."/>
            <person name="Gui C."/>
            <person name="Meng S."/>
            <person name="Li G."/>
            <person name="Viehrig K."/>
            <person name="Ye F."/>
            <person name="Su P."/>
            <person name="Kiefer A.F."/>
            <person name="Nichols A."/>
            <person name="Cepeda A.J."/>
            <person name="Yan W."/>
            <person name="Fan B."/>
            <person name="Jiang Y."/>
            <person name="Adhikari A."/>
            <person name="Zheng C.-J."/>
            <person name="Schuster L."/>
            <person name="Cowan T.M."/>
            <person name="Smanski M.J."/>
            <person name="Chevrette M.G."/>
            <person name="De Carvalho L.P.S."/>
            <person name="Shen B."/>
        </authorList>
    </citation>
    <scope>NUCLEOTIDE SEQUENCE [LARGE SCALE GENOMIC DNA]</scope>
    <source>
        <strain evidence="1 2">NPDC000634</strain>
    </source>
</reference>
<organism evidence="1 2">
    <name type="scientific">Streptomyces carpinensis</name>
    <dbReference type="NCBI Taxonomy" id="66369"/>
    <lineage>
        <taxon>Bacteria</taxon>
        <taxon>Bacillati</taxon>
        <taxon>Actinomycetota</taxon>
        <taxon>Actinomycetes</taxon>
        <taxon>Kitasatosporales</taxon>
        <taxon>Streptomycetaceae</taxon>
        <taxon>Streptomyces</taxon>
    </lineage>
</organism>
<accession>A0ABV1WIW8</accession>
<evidence type="ECO:0000313" key="1">
    <source>
        <dbReference type="EMBL" id="MER6984131.1"/>
    </source>
</evidence>
<dbReference type="InterPro" id="IPR036291">
    <property type="entry name" value="NAD(P)-bd_dom_sf"/>
</dbReference>
<comment type="caution">
    <text evidence="1">The sequence shown here is derived from an EMBL/GenBank/DDBJ whole genome shotgun (WGS) entry which is preliminary data.</text>
</comment>
<dbReference type="Proteomes" id="UP001458415">
    <property type="component" value="Unassembled WGS sequence"/>
</dbReference>
<dbReference type="EMBL" id="JBEPCU010001666">
    <property type="protein sequence ID" value="MER6984131.1"/>
    <property type="molecule type" value="Genomic_DNA"/>
</dbReference>
<sequence length="50" mass="5279">MRIGLLGTGPWARMVHAPALSGHGGLDFAGVWGRRADAAKELAERHGTRA</sequence>